<protein>
    <recommendedName>
        <fullName evidence="3">Cyclin N-terminal domain-containing protein</fullName>
    </recommendedName>
</protein>
<reference evidence="1 2" key="1">
    <citation type="submission" date="2021-02" db="EMBL/GenBank/DDBJ databases">
        <title>Variation within the Batrachochytrium salamandrivorans European outbreak.</title>
        <authorList>
            <person name="Kelly M."/>
            <person name="Pasmans F."/>
            <person name="Shea T.P."/>
            <person name="Munoz J.F."/>
            <person name="Carranza S."/>
            <person name="Cuomo C.A."/>
            <person name="Martel A."/>
        </authorList>
    </citation>
    <scope>NUCLEOTIDE SEQUENCE [LARGE SCALE GENOMIC DNA]</scope>
    <source>
        <strain evidence="1 2">AMFP18/2</strain>
    </source>
</reference>
<gene>
    <name evidence="1" type="ORF">BASA50_004885</name>
</gene>
<dbReference type="Gene3D" id="1.10.472.10">
    <property type="entry name" value="Cyclin-like"/>
    <property type="match status" value="1"/>
</dbReference>
<dbReference type="PANTHER" id="PTHR15615:SF27">
    <property type="entry name" value="PHO85 CYCLIN CLG1"/>
    <property type="match status" value="1"/>
</dbReference>
<keyword evidence="2" id="KW-1185">Reference proteome</keyword>
<dbReference type="Proteomes" id="UP001648503">
    <property type="component" value="Unassembled WGS sequence"/>
</dbReference>
<dbReference type="InterPro" id="IPR036915">
    <property type="entry name" value="Cyclin-like_sf"/>
</dbReference>
<sequence length="311" mass="34142">MSNTTSAASGGLGFCCQTRPDPIHIQDNIAITTEYMPTTVATANTTVHSQILTNSAARNTAISNYSPSYTLPPNLSISAALETPAIHTDYLLALASLCTCFMRHVWPSPSLIKPPARIASCPSYPQAPLSPPAEQCYSSPAYEPSPFPSPTSVQLAKTLVGVSFSTFAHQLIAITRTPAETVLVSLKYLFMLRQRYPGDIENAGGSEYRLFVTALILAHKMQDDSVCSMNAWSKITSIPVAELLQMEFEFLSVLDYRLHVSPDDYQTWCTQLGRFLAIARKNEAQQQVYQKMRVVRPPSPMDISAHAYNSA</sequence>
<accession>A0ABQ8FHD4</accession>
<dbReference type="PANTHER" id="PTHR15615">
    <property type="match status" value="1"/>
</dbReference>
<proteinExistence type="predicted"/>
<dbReference type="EMBL" id="JAFCIX010000183">
    <property type="protein sequence ID" value="KAH6596817.1"/>
    <property type="molecule type" value="Genomic_DNA"/>
</dbReference>
<comment type="caution">
    <text evidence="1">The sequence shown here is derived from an EMBL/GenBank/DDBJ whole genome shotgun (WGS) entry which is preliminary data.</text>
</comment>
<name>A0ABQ8FHD4_9FUNG</name>
<dbReference type="InterPro" id="IPR013922">
    <property type="entry name" value="Cyclin_PHO80-like"/>
</dbReference>
<dbReference type="Pfam" id="PF08613">
    <property type="entry name" value="Cyclin"/>
    <property type="match status" value="1"/>
</dbReference>
<evidence type="ECO:0000313" key="2">
    <source>
        <dbReference type="Proteomes" id="UP001648503"/>
    </source>
</evidence>
<dbReference type="SUPFAM" id="SSF47954">
    <property type="entry name" value="Cyclin-like"/>
    <property type="match status" value="1"/>
</dbReference>
<organism evidence="1 2">
    <name type="scientific">Batrachochytrium salamandrivorans</name>
    <dbReference type="NCBI Taxonomy" id="1357716"/>
    <lineage>
        <taxon>Eukaryota</taxon>
        <taxon>Fungi</taxon>
        <taxon>Fungi incertae sedis</taxon>
        <taxon>Chytridiomycota</taxon>
        <taxon>Chytridiomycota incertae sedis</taxon>
        <taxon>Chytridiomycetes</taxon>
        <taxon>Rhizophydiales</taxon>
        <taxon>Rhizophydiales incertae sedis</taxon>
        <taxon>Batrachochytrium</taxon>
    </lineage>
</organism>
<evidence type="ECO:0000313" key="1">
    <source>
        <dbReference type="EMBL" id="KAH6596817.1"/>
    </source>
</evidence>
<evidence type="ECO:0008006" key="3">
    <source>
        <dbReference type="Google" id="ProtNLM"/>
    </source>
</evidence>
<dbReference type="CDD" id="cd20557">
    <property type="entry name" value="CYCLIN_ScPCL1-like"/>
    <property type="match status" value="1"/>
</dbReference>